<proteinExistence type="inferred from homology"/>
<dbReference type="SUPFAM" id="SSF51998">
    <property type="entry name" value="PFL-like glycyl radical enzymes"/>
    <property type="match status" value="1"/>
</dbReference>
<dbReference type="InterPro" id="IPR003587">
    <property type="entry name" value="Hint_dom_N"/>
</dbReference>
<dbReference type="GO" id="GO:0016539">
    <property type="term" value="P:intein-mediated protein splicing"/>
    <property type="evidence" value="ECO:0007669"/>
    <property type="project" value="InterPro"/>
</dbReference>
<keyword evidence="6" id="KW-0560">Oxidoreductase</keyword>
<sequence>MFVIKRNGDQVPVSFDEVLQRIRKLSEGLEHVNPDLVAQKVCNQLVDGMQTSKLDEFAGETCAMMQARYHPNYGKLASRIVIDNHQKITPQTLIDCVEKLYHGSIQLVTDEYHDLACKHKNQYESMIDYSRDYMFDYFGFKTLERGYLLRVDGHVVERPQHMWMRVAIQLHGANFVRVKETYDALSEGYFIHATPTLYNSGTVTPQLSSCFLLQMSDDSIKGIYKTLGDCAQISKWAGGIGLSIHNIRARSSRIRGTNGESTGIVPMLKVFNDTAKYVNQGGKRNGSFAIYLEPWHADIEDFLRLKLNQGAEEDRARDLFYGLWIPDEFMRRVEANTEWTLMCPNECPGLDNVWGEKFDELYRKYESEGRGRKTIPAQKIWQMILDCQIQTGNPYLCYKDAANAKSNQQNLGTIKSSNLCVAPETLVLTDQGVYQMISKLENKTIKVWNGNELSEVKVIKTGTNQKLLRVNVGGNILYCTEYHKFILPTSPTIANCERIEARELKQGMILQGYYSINKSWVSQKVVSVEFDGRYDDTYCFNEPLNHAGVFNGILTGNCTEIMEFTSPEETAVCNLGSLALPKFVEDGVFNFGKLRAYTQILARNLDIVIDKNFYPTPETRASNARNRPIGIGVQGLADVFALMRLPWSSEAAQQLNATIFEHIYYAACQASIETAAQNTVEGYWRGMPVIEKAGYYPSYHGSPTSHGNFQFDLWNVQPSSILDWNRLRQEMQRFGIRNSLLVAPMPTASTSQILGNNECFEPFTSNLYTRRVLAGDFMVVNKYLVEDLIKLRLWNSWTREQIMAHNGSIQNIEEIPDDLKELYKTAWEIPQKTLINMSRDRAPFICQSQSLNLFLTEPTYAKISSMHIYAWKQGLKTGCYYLRTKAASSAQKFTVEPCQSCSA</sequence>
<dbReference type="InterPro" id="IPR013509">
    <property type="entry name" value="RNR_lsu_N"/>
</dbReference>
<dbReference type="Pfam" id="PF02867">
    <property type="entry name" value="Ribonuc_red_lgC"/>
    <property type="match status" value="1"/>
</dbReference>
<dbReference type="InterPro" id="IPR013346">
    <property type="entry name" value="NrdE_NrdA_C"/>
</dbReference>
<accession>A0A6C0KC27</accession>
<keyword evidence="3" id="KW-0021">Allosteric enzyme</keyword>
<evidence type="ECO:0000256" key="7">
    <source>
        <dbReference type="ARBA" id="ARBA00023116"/>
    </source>
</evidence>
<dbReference type="Gene3D" id="3.20.70.20">
    <property type="match status" value="2"/>
</dbReference>
<dbReference type="InterPro" id="IPR008926">
    <property type="entry name" value="RNR_R1-su_N"/>
</dbReference>
<dbReference type="EMBL" id="MN740866">
    <property type="protein sequence ID" value="QHU15565.1"/>
    <property type="molecule type" value="Genomic_DNA"/>
</dbReference>
<dbReference type="PROSITE" id="PS51161">
    <property type="entry name" value="ATP_CONE"/>
    <property type="match status" value="1"/>
</dbReference>
<dbReference type="InterPro" id="IPR005144">
    <property type="entry name" value="ATP-cone_dom"/>
</dbReference>
<evidence type="ECO:0000256" key="4">
    <source>
        <dbReference type="ARBA" id="ARBA00022741"/>
    </source>
</evidence>
<evidence type="ECO:0000256" key="5">
    <source>
        <dbReference type="ARBA" id="ARBA00022840"/>
    </source>
</evidence>
<dbReference type="EC" id="1.17.4.1" evidence="2"/>
<evidence type="ECO:0000259" key="8">
    <source>
        <dbReference type="PROSITE" id="PS51161"/>
    </source>
</evidence>
<dbReference type="GO" id="GO:0005971">
    <property type="term" value="C:ribonucleoside-diphosphate reductase complex"/>
    <property type="evidence" value="ECO:0007669"/>
    <property type="project" value="TreeGrafter"/>
</dbReference>
<dbReference type="InterPro" id="IPR000788">
    <property type="entry name" value="RNR_lg_C"/>
</dbReference>
<keyword evidence="4" id="KW-0547">Nucleotide-binding</keyword>
<dbReference type="NCBIfam" id="TIGR01445">
    <property type="entry name" value="intein_Nterm"/>
    <property type="match status" value="1"/>
</dbReference>
<dbReference type="UniPathway" id="UPA00326"/>
<dbReference type="PANTHER" id="PTHR11573">
    <property type="entry name" value="RIBONUCLEOSIDE-DIPHOSPHATE REDUCTASE LARGE CHAIN"/>
    <property type="match status" value="1"/>
</dbReference>
<dbReference type="GO" id="GO:0005524">
    <property type="term" value="F:ATP binding"/>
    <property type="evidence" value="ECO:0007669"/>
    <property type="project" value="UniProtKB-KW"/>
</dbReference>
<dbReference type="AlphaFoldDB" id="A0A6C0KC27"/>
<reference evidence="9" key="1">
    <citation type="journal article" date="2020" name="Nature">
        <title>Giant virus diversity and host interactions through global metagenomics.</title>
        <authorList>
            <person name="Schulz F."/>
            <person name="Roux S."/>
            <person name="Paez-Espino D."/>
            <person name="Jungbluth S."/>
            <person name="Walsh D.A."/>
            <person name="Denef V.J."/>
            <person name="McMahon K.D."/>
            <person name="Konstantinidis K.T."/>
            <person name="Eloe-Fadrosh E.A."/>
            <person name="Kyrpides N.C."/>
            <person name="Woyke T."/>
        </authorList>
    </citation>
    <scope>NUCLEOTIDE SEQUENCE</scope>
    <source>
        <strain evidence="9">GVMAG-S-3300002307-41</strain>
    </source>
</reference>
<dbReference type="PRINTS" id="PR01183">
    <property type="entry name" value="RIBORDTASEM1"/>
</dbReference>
<dbReference type="SUPFAM" id="SSF51294">
    <property type="entry name" value="Hedgehog/intein (Hint) domain"/>
    <property type="match status" value="1"/>
</dbReference>
<dbReference type="SMART" id="SM00306">
    <property type="entry name" value="HintN"/>
    <property type="match status" value="1"/>
</dbReference>
<dbReference type="InterPro" id="IPR039718">
    <property type="entry name" value="Rrm1"/>
</dbReference>
<dbReference type="PROSITE" id="PS50817">
    <property type="entry name" value="INTEIN_N_TER"/>
    <property type="match status" value="1"/>
</dbReference>
<dbReference type="Pfam" id="PF00317">
    <property type="entry name" value="Ribonuc_red_lgN"/>
    <property type="match status" value="1"/>
</dbReference>
<comment type="similarity">
    <text evidence="1">Belongs to the ribonucleoside diphosphate reductase large chain family.</text>
</comment>
<keyword evidence="7" id="KW-0215">Deoxyribonucleotide synthesis</keyword>
<dbReference type="InterPro" id="IPR036844">
    <property type="entry name" value="Hint_dom_sf"/>
</dbReference>
<organism evidence="9">
    <name type="scientific">viral metagenome</name>
    <dbReference type="NCBI Taxonomy" id="1070528"/>
    <lineage>
        <taxon>unclassified sequences</taxon>
        <taxon>metagenomes</taxon>
        <taxon>organismal metagenomes</taxon>
    </lineage>
</organism>
<dbReference type="SUPFAM" id="SSF48168">
    <property type="entry name" value="R1 subunit of ribonucleotide reductase, N-terminal domain"/>
    <property type="match status" value="1"/>
</dbReference>
<evidence type="ECO:0000256" key="1">
    <source>
        <dbReference type="ARBA" id="ARBA00010406"/>
    </source>
</evidence>
<dbReference type="PANTHER" id="PTHR11573:SF6">
    <property type="entry name" value="RIBONUCLEOSIDE-DIPHOSPHATE REDUCTASE LARGE SUBUNIT"/>
    <property type="match status" value="1"/>
</dbReference>
<dbReference type="GO" id="GO:0004748">
    <property type="term" value="F:ribonucleoside-diphosphate reductase activity, thioredoxin disulfide as acceptor"/>
    <property type="evidence" value="ECO:0007669"/>
    <property type="project" value="UniProtKB-EC"/>
</dbReference>
<dbReference type="CDD" id="cd01679">
    <property type="entry name" value="RNR_I"/>
    <property type="match status" value="1"/>
</dbReference>
<evidence type="ECO:0000256" key="6">
    <source>
        <dbReference type="ARBA" id="ARBA00023002"/>
    </source>
</evidence>
<protein>
    <recommendedName>
        <fullName evidence="2">ribonucleoside-diphosphate reductase</fullName>
        <ecNumber evidence="2">1.17.4.1</ecNumber>
    </recommendedName>
</protein>
<dbReference type="GO" id="GO:0009263">
    <property type="term" value="P:deoxyribonucleotide biosynthetic process"/>
    <property type="evidence" value="ECO:0007669"/>
    <property type="project" value="UniProtKB-KW"/>
</dbReference>
<name>A0A6C0KC27_9ZZZZ</name>
<keyword evidence="5" id="KW-0067">ATP-binding</keyword>
<feature type="domain" description="ATP-cone" evidence="8">
    <location>
        <begin position="1"/>
        <end position="91"/>
    </location>
</feature>
<evidence type="ECO:0000256" key="2">
    <source>
        <dbReference type="ARBA" id="ARBA00012274"/>
    </source>
</evidence>
<dbReference type="NCBIfam" id="TIGR02506">
    <property type="entry name" value="NrdE_NrdA"/>
    <property type="match status" value="1"/>
</dbReference>
<dbReference type="InterPro" id="IPR006141">
    <property type="entry name" value="Intein_N"/>
</dbReference>
<evidence type="ECO:0000256" key="3">
    <source>
        <dbReference type="ARBA" id="ARBA00022533"/>
    </source>
</evidence>
<evidence type="ECO:0000313" key="9">
    <source>
        <dbReference type="EMBL" id="QHU15565.1"/>
    </source>
</evidence>
<dbReference type="PROSITE" id="PS00089">
    <property type="entry name" value="RIBORED_LARGE"/>
    <property type="match status" value="1"/>
</dbReference>
<dbReference type="Pfam" id="PF03477">
    <property type="entry name" value="ATP-cone"/>
    <property type="match status" value="1"/>
</dbReference>